<protein>
    <recommendedName>
        <fullName evidence="13">Zinc finger Mcm10/DnaG-type domain-containing protein</fullName>
    </recommendedName>
</protein>
<dbReference type="GO" id="GO:0006270">
    <property type="term" value="P:DNA replication initiation"/>
    <property type="evidence" value="ECO:0007669"/>
    <property type="project" value="InterPro"/>
</dbReference>
<feature type="region of interest" description="Disordered" evidence="8">
    <location>
        <begin position="1"/>
        <end position="81"/>
    </location>
</feature>
<feature type="compositionally biased region" description="Polar residues" evidence="8">
    <location>
        <begin position="116"/>
        <end position="133"/>
    </location>
</feature>
<evidence type="ECO:0000256" key="2">
    <source>
        <dbReference type="ARBA" id="ARBA00009679"/>
    </source>
</evidence>
<organism evidence="11 12">
    <name type="scientific">Trichoglossum hirsutum</name>
    <dbReference type="NCBI Taxonomy" id="265104"/>
    <lineage>
        <taxon>Eukaryota</taxon>
        <taxon>Fungi</taxon>
        <taxon>Dikarya</taxon>
        <taxon>Ascomycota</taxon>
        <taxon>Pezizomycotina</taxon>
        <taxon>Geoglossomycetes</taxon>
        <taxon>Geoglossales</taxon>
        <taxon>Geoglossaceae</taxon>
        <taxon>Trichoglossum</taxon>
    </lineage>
</organism>
<dbReference type="FunFam" id="2.40.50.140:FF:000174">
    <property type="entry name" value="DNA replication licensing factor mcm10"/>
    <property type="match status" value="1"/>
</dbReference>
<feature type="compositionally biased region" description="Polar residues" evidence="8">
    <location>
        <begin position="323"/>
        <end position="345"/>
    </location>
</feature>
<dbReference type="Pfam" id="PF09329">
    <property type="entry name" value="zf-primase"/>
    <property type="match status" value="1"/>
</dbReference>
<dbReference type="Proteomes" id="UP000750711">
    <property type="component" value="Unassembled WGS sequence"/>
</dbReference>
<feature type="compositionally biased region" description="Basic and acidic residues" evidence="8">
    <location>
        <begin position="137"/>
        <end position="147"/>
    </location>
</feature>
<dbReference type="InterPro" id="IPR015408">
    <property type="entry name" value="Znf_Mcm10/DnaG"/>
</dbReference>
<feature type="compositionally biased region" description="Basic and acidic residues" evidence="8">
    <location>
        <begin position="297"/>
        <end position="306"/>
    </location>
</feature>
<evidence type="ECO:0000256" key="8">
    <source>
        <dbReference type="SAM" id="MobiDB-lite"/>
    </source>
</evidence>
<evidence type="ECO:0008006" key="13">
    <source>
        <dbReference type="Google" id="ProtNLM"/>
    </source>
</evidence>
<feature type="compositionally biased region" description="Low complexity" evidence="8">
    <location>
        <begin position="375"/>
        <end position="387"/>
    </location>
</feature>
<evidence type="ECO:0000256" key="7">
    <source>
        <dbReference type="ARBA" id="ARBA00023242"/>
    </source>
</evidence>
<evidence type="ECO:0000256" key="5">
    <source>
        <dbReference type="ARBA" id="ARBA00022771"/>
    </source>
</evidence>
<keyword evidence="5" id="KW-0863">Zinc-finger</keyword>
<accession>A0A9P8L8C3</accession>
<keyword evidence="6" id="KW-0862">Zinc</keyword>
<dbReference type="PANTHER" id="PTHR13454:SF11">
    <property type="entry name" value="PROTEIN MCM10 HOMOLOG"/>
    <property type="match status" value="1"/>
</dbReference>
<evidence type="ECO:0000313" key="11">
    <source>
        <dbReference type="EMBL" id="KAH0556159.1"/>
    </source>
</evidence>
<reference evidence="11" key="1">
    <citation type="submission" date="2021-03" db="EMBL/GenBank/DDBJ databases">
        <title>Comparative genomics and phylogenomic investigation of the class Geoglossomycetes provide insights into ecological specialization and systematics.</title>
        <authorList>
            <person name="Melie T."/>
            <person name="Pirro S."/>
            <person name="Miller A.N."/>
            <person name="Quandt A."/>
        </authorList>
    </citation>
    <scope>NUCLEOTIDE SEQUENCE</scope>
    <source>
        <strain evidence="11">CAQ_001_2017</strain>
    </source>
</reference>
<dbReference type="InterPro" id="IPR055065">
    <property type="entry name" value="OB_MCM10"/>
</dbReference>
<dbReference type="InterPro" id="IPR012340">
    <property type="entry name" value="NA-bd_OB-fold"/>
</dbReference>
<feature type="domain" description="Zinc finger Mcm10/DnaG-type" evidence="9">
    <location>
        <begin position="550"/>
        <end position="595"/>
    </location>
</feature>
<feature type="region of interest" description="Disordered" evidence="8">
    <location>
        <begin position="724"/>
        <end position="830"/>
    </location>
</feature>
<dbReference type="AlphaFoldDB" id="A0A9P8L8C3"/>
<keyword evidence="12" id="KW-1185">Reference proteome</keyword>
<dbReference type="InterPro" id="IPR040184">
    <property type="entry name" value="Mcm10"/>
</dbReference>
<feature type="compositionally biased region" description="Basic and acidic residues" evidence="8">
    <location>
        <begin position="186"/>
        <end position="195"/>
    </location>
</feature>
<dbReference type="GO" id="GO:0003697">
    <property type="term" value="F:single-stranded DNA binding"/>
    <property type="evidence" value="ECO:0007669"/>
    <property type="project" value="InterPro"/>
</dbReference>
<sequence>MSNDPVTDPRWPPKSPHDVLLSTPSGRNRLRRLEGRLSPSPSPLKRTKSTPSFRDQARRLPQVSDGDQCEDGEEEEDEETLQLQLRAIEARLKLKMLRQAKAKGAVPCSDVESDGRTSSQLSSRMGSVVSRATSALEARRKASEPAKRLQRTRSQPEVQVPLSPPQQTRKVEEPRSPGRVLLGIDKGLKGRDVSLRRAPKLRRGNDENHPPRNPLATGGSGSTRATSSLFAKAEGRPKSFNERMAEVRAEDRRQKEKEQKILQSRSKGFGVDEKELERYKSAAAIQQESTRPSAAARQREFGREEILQTAGMAKTGTLRRSKTVPSLQTEEARTTSDITTTSSMAPTLRSQDSAHARSSSSTHPLQPPPAPPPDTGTASPSPSTGPQQDSPQFDPFSSFHLSKRILPHNFLTRQLAGKHVYLIPDLLKTVKSPSYDPPDVEGDWVVFGIIGSKSIPLDHKGDGRKIASTTGESGNGSKRGKYMAITLTDLKWELTLYLFDSAFERFWKLMPGSVIALLNPGVMPPRPGQTDTGCFSLTLNNSDDTILEIGVARDLNWCKAMQKDGKQCSRWVDRRHTEFCAFHVDAKLRKVKAGRMEVNTITAPFPPGGSTKSRFFGGGAAAGRCRGATASGPNTKDNGLRSEGPMHSRATGTYFVTPSITNRSTASLLDDDDVDPDAFHRGTSRQERLRRRIVERDREREIARKLGENGSGIGSEYLRARTADGKNAGDATNGAPTSTSDRDVQALTSGRAQDIRLSPIKRKRDASQASGSTPAAASSGAGWNIKNIGSMLRKEATTSSSSSSSSRPAHGTIKEPVRKRTRFVTEKGIREAGRESFGGAAAAVEDVAMGDAVEGDGDDDDLDIV</sequence>
<evidence type="ECO:0000256" key="4">
    <source>
        <dbReference type="ARBA" id="ARBA00022723"/>
    </source>
</evidence>
<feature type="compositionally biased region" description="Basic and acidic residues" evidence="8">
    <location>
        <begin position="270"/>
        <end position="280"/>
    </location>
</feature>
<dbReference type="GO" id="GO:0008270">
    <property type="term" value="F:zinc ion binding"/>
    <property type="evidence" value="ECO:0007669"/>
    <property type="project" value="UniProtKB-KW"/>
</dbReference>
<dbReference type="EMBL" id="JAGHQM010001203">
    <property type="protein sequence ID" value="KAH0556159.1"/>
    <property type="molecule type" value="Genomic_DNA"/>
</dbReference>
<gene>
    <name evidence="11" type="ORF">GP486_005907</name>
</gene>
<evidence type="ECO:0000259" key="10">
    <source>
        <dbReference type="Pfam" id="PF22379"/>
    </source>
</evidence>
<evidence type="ECO:0000256" key="3">
    <source>
        <dbReference type="ARBA" id="ARBA00022705"/>
    </source>
</evidence>
<dbReference type="PANTHER" id="PTHR13454">
    <property type="entry name" value="PROTEIN MCM10 HOMOLOG"/>
    <property type="match status" value="1"/>
</dbReference>
<keyword evidence="7" id="KW-0539">Nucleus</keyword>
<feature type="compositionally biased region" description="Pro residues" evidence="8">
    <location>
        <begin position="365"/>
        <end position="374"/>
    </location>
</feature>
<proteinExistence type="inferred from homology"/>
<evidence type="ECO:0000256" key="6">
    <source>
        <dbReference type="ARBA" id="ARBA00022833"/>
    </source>
</evidence>
<feature type="compositionally biased region" description="Low complexity" evidence="8">
    <location>
        <begin position="767"/>
        <end position="782"/>
    </location>
</feature>
<dbReference type="Gene3D" id="2.40.50.140">
    <property type="entry name" value="Nucleic acid-binding proteins"/>
    <property type="match status" value="1"/>
</dbReference>
<feature type="compositionally biased region" description="Basic and acidic residues" evidence="8">
    <location>
        <begin position="233"/>
        <end position="260"/>
    </location>
</feature>
<feature type="region of interest" description="Disordered" evidence="8">
    <location>
        <begin position="99"/>
        <end position="397"/>
    </location>
</feature>
<dbReference type="GO" id="GO:0003688">
    <property type="term" value="F:DNA replication origin binding"/>
    <property type="evidence" value="ECO:0007669"/>
    <property type="project" value="TreeGrafter"/>
</dbReference>
<keyword evidence="4" id="KW-0479">Metal-binding</keyword>
<evidence type="ECO:0000313" key="12">
    <source>
        <dbReference type="Proteomes" id="UP000750711"/>
    </source>
</evidence>
<evidence type="ECO:0000256" key="1">
    <source>
        <dbReference type="ARBA" id="ARBA00004123"/>
    </source>
</evidence>
<feature type="compositionally biased region" description="Low complexity" evidence="8">
    <location>
        <begin position="349"/>
        <end position="364"/>
    </location>
</feature>
<dbReference type="GO" id="GO:0043596">
    <property type="term" value="C:nuclear replication fork"/>
    <property type="evidence" value="ECO:0007669"/>
    <property type="project" value="TreeGrafter"/>
</dbReference>
<feature type="compositionally biased region" description="Basic and acidic residues" evidence="8">
    <location>
        <begin position="812"/>
        <end position="830"/>
    </location>
</feature>
<dbReference type="Pfam" id="PF22379">
    <property type="entry name" value="OB_MCM10"/>
    <property type="match status" value="1"/>
</dbReference>
<feature type="domain" description="MCM10 OB-fold" evidence="10">
    <location>
        <begin position="396"/>
        <end position="539"/>
    </location>
</feature>
<name>A0A9P8L8C3_9PEZI</name>
<keyword evidence="3" id="KW-0235">DNA replication</keyword>
<feature type="compositionally biased region" description="Acidic residues" evidence="8">
    <location>
        <begin position="67"/>
        <end position="80"/>
    </location>
</feature>
<evidence type="ECO:0000259" key="9">
    <source>
        <dbReference type="Pfam" id="PF09329"/>
    </source>
</evidence>
<comment type="similarity">
    <text evidence="2">Belongs to the MCM10 family.</text>
</comment>
<comment type="subcellular location">
    <subcellularLocation>
        <location evidence="1">Nucleus</location>
    </subcellularLocation>
</comment>
<comment type="caution">
    <text evidence="11">The sequence shown here is derived from an EMBL/GenBank/DDBJ whole genome shotgun (WGS) entry which is preliminary data.</text>
</comment>
<feature type="region of interest" description="Disordered" evidence="8">
    <location>
        <begin position="625"/>
        <end position="650"/>
    </location>
</feature>